<evidence type="ECO:0000256" key="2">
    <source>
        <dbReference type="ARBA" id="ARBA00022603"/>
    </source>
</evidence>
<dbReference type="eggNOG" id="KOG2904">
    <property type="taxonomic scope" value="Eukaryota"/>
</dbReference>
<evidence type="ECO:0000256" key="5">
    <source>
        <dbReference type="ARBA" id="ARBA00048391"/>
    </source>
</evidence>
<comment type="catalytic activity">
    <reaction evidence="5">
        <text>L-glutaminyl-[peptide chain release factor] + S-adenosyl-L-methionine = N(5)-methyl-L-glutaminyl-[peptide chain release factor] + S-adenosyl-L-homocysteine + H(+)</text>
        <dbReference type="Rhea" id="RHEA:42896"/>
        <dbReference type="Rhea" id="RHEA-COMP:10271"/>
        <dbReference type="Rhea" id="RHEA-COMP:10272"/>
        <dbReference type="ChEBI" id="CHEBI:15378"/>
        <dbReference type="ChEBI" id="CHEBI:30011"/>
        <dbReference type="ChEBI" id="CHEBI:57856"/>
        <dbReference type="ChEBI" id="CHEBI:59789"/>
        <dbReference type="ChEBI" id="CHEBI:61891"/>
        <dbReference type="EC" id="2.1.1.297"/>
    </reaction>
</comment>
<dbReference type="HOGENOM" id="CLU_018398_4_1_1"/>
<dbReference type="InParanoid" id="T1FFL2"/>
<dbReference type="KEGG" id="hro:HELRODRAFT_180223"/>
<keyword evidence="2" id="KW-0489">Methyltransferase</keyword>
<dbReference type="EC" id="2.1.1.297" evidence="1"/>
<organism evidence="9 10">
    <name type="scientific">Helobdella robusta</name>
    <name type="common">Californian leech</name>
    <dbReference type="NCBI Taxonomy" id="6412"/>
    <lineage>
        <taxon>Eukaryota</taxon>
        <taxon>Metazoa</taxon>
        <taxon>Spiralia</taxon>
        <taxon>Lophotrochozoa</taxon>
        <taxon>Annelida</taxon>
        <taxon>Clitellata</taxon>
        <taxon>Hirudinea</taxon>
        <taxon>Rhynchobdellida</taxon>
        <taxon>Glossiphoniidae</taxon>
        <taxon>Helobdella</taxon>
    </lineage>
</organism>
<dbReference type="EnsemblMetazoa" id="HelroT180223">
    <property type="protein sequence ID" value="HelroP180223"/>
    <property type="gene ID" value="HelroG180223"/>
</dbReference>
<dbReference type="CTD" id="20207611"/>
<dbReference type="EMBL" id="AMQM01007130">
    <property type="status" value="NOT_ANNOTATED_CDS"/>
    <property type="molecule type" value="Genomic_DNA"/>
</dbReference>
<dbReference type="GO" id="GO:0102559">
    <property type="term" value="F:peptide chain release factor N(5)-glutamine methyltransferase activity"/>
    <property type="evidence" value="ECO:0007669"/>
    <property type="project" value="UniProtKB-EC"/>
</dbReference>
<dbReference type="OMA" id="DFDARYW"/>
<name>T1FFL2_HELRO</name>
<dbReference type="InterPro" id="IPR029063">
    <property type="entry name" value="SAM-dependent_MTases_sf"/>
</dbReference>
<dbReference type="FunCoup" id="T1FFL2">
    <property type="interactions" value="196"/>
</dbReference>
<dbReference type="GO" id="GO:0006415">
    <property type="term" value="P:translational termination"/>
    <property type="evidence" value="ECO:0000318"/>
    <property type="project" value="GO_Central"/>
</dbReference>
<dbReference type="EMBL" id="KB097572">
    <property type="protein sequence ID" value="ESN94062.1"/>
    <property type="molecule type" value="Genomic_DNA"/>
</dbReference>
<reference evidence="10" key="1">
    <citation type="submission" date="2012-12" db="EMBL/GenBank/DDBJ databases">
        <authorList>
            <person name="Hellsten U."/>
            <person name="Grimwood J."/>
            <person name="Chapman J.A."/>
            <person name="Shapiro H."/>
            <person name="Aerts A."/>
            <person name="Otillar R.P."/>
            <person name="Terry A.Y."/>
            <person name="Boore J.L."/>
            <person name="Simakov O."/>
            <person name="Marletaz F."/>
            <person name="Cho S.-J."/>
            <person name="Edsinger-Gonzales E."/>
            <person name="Havlak P."/>
            <person name="Kuo D.-H."/>
            <person name="Larsson T."/>
            <person name="Lv J."/>
            <person name="Arendt D."/>
            <person name="Savage R."/>
            <person name="Osoegawa K."/>
            <person name="de Jong P."/>
            <person name="Lindberg D.R."/>
            <person name="Seaver E.C."/>
            <person name="Weisblat D.A."/>
            <person name="Putnam N.H."/>
            <person name="Grigoriev I.V."/>
            <person name="Rokhsar D.S."/>
        </authorList>
    </citation>
    <scope>NUCLEOTIDE SEQUENCE</scope>
</reference>
<dbReference type="GeneID" id="20207611"/>
<dbReference type="CDD" id="cd02440">
    <property type="entry name" value="AdoMet_MTases"/>
    <property type="match status" value="1"/>
</dbReference>
<gene>
    <name evidence="9" type="primary">20207611</name>
    <name evidence="8" type="ORF">HELRODRAFT_180223</name>
</gene>
<dbReference type="Gene3D" id="1.10.8.10">
    <property type="entry name" value="DNA helicase RuvA subunit, C-terminal domain"/>
    <property type="match status" value="1"/>
</dbReference>
<dbReference type="InterPro" id="IPR019874">
    <property type="entry name" value="RF_methyltr_PrmC"/>
</dbReference>
<dbReference type="GO" id="GO:0032259">
    <property type="term" value="P:methylation"/>
    <property type="evidence" value="ECO:0007669"/>
    <property type="project" value="UniProtKB-KW"/>
</dbReference>
<dbReference type="Proteomes" id="UP000015101">
    <property type="component" value="Unassembled WGS sequence"/>
</dbReference>
<dbReference type="PANTHER" id="PTHR18895">
    <property type="entry name" value="HEMK METHYLTRANSFERASE"/>
    <property type="match status" value="1"/>
</dbReference>
<dbReference type="InterPro" id="IPR007848">
    <property type="entry name" value="Small_mtfrase_dom"/>
</dbReference>
<dbReference type="InterPro" id="IPR050320">
    <property type="entry name" value="N5-glutamine_MTase"/>
</dbReference>
<proteinExistence type="predicted"/>
<dbReference type="OrthoDB" id="269872at2759"/>
<keyword evidence="10" id="KW-1185">Reference proteome</keyword>
<dbReference type="Pfam" id="PF17827">
    <property type="entry name" value="PrmC_N"/>
    <property type="match status" value="1"/>
</dbReference>
<dbReference type="GO" id="GO:0003676">
    <property type="term" value="F:nucleic acid binding"/>
    <property type="evidence" value="ECO:0007669"/>
    <property type="project" value="InterPro"/>
</dbReference>
<dbReference type="Gene3D" id="3.40.50.150">
    <property type="entry name" value="Vaccinia Virus protein VP39"/>
    <property type="match status" value="1"/>
</dbReference>
<dbReference type="InterPro" id="IPR002052">
    <property type="entry name" value="DNA_methylase_N6_adenine_CS"/>
</dbReference>
<evidence type="ECO:0000256" key="4">
    <source>
        <dbReference type="ARBA" id="ARBA00022691"/>
    </source>
</evidence>
<dbReference type="PROSITE" id="PS00092">
    <property type="entry name" value="N6_MTASE"/>
    <property type="match status" value="1"/>
</dbReference>
<protein>
    <recommendedName>
        <fullName evidence="1">peptide chain release factor N(5)-glutamine methyltransferase</fullName>
        <ecNumber evidence="1">2.1.1.297</ecNumber>
    </recommendedName>
</protein>
<dbReference type="STRING" id="6412.T1FFL2"/>
<dbReference type="SUPFAM" id="SSF53335">
    <property type="entry name" value="S-adenosyl-L-methionine-dependent methyltransferases"/>
    <property type="match status" value="1"/>
</dbReference>
<evidence type="ECO:0000313" key="9">
    <source>
        <dbReference type="EnsemblMetazoa" id="HelroP180223"/>
    </source>
</evidence>
<dbReference type="Pfam" id="PF05175">
    <property type="entry name" value="MTS"/>
    <property type="match status" value="1"/>
</dbReference>
<dbReference type="GO" id="GO:0036009">
    <property type="term" value="F:protein-glutamine N-methyltransferase activity"/>
    <property type="evidence" value="ECO:0000318"/>
    <property type="project" value="GO_Central"/>
</dbReference>
<dbReference type="PANTHER" id="PTHR18895:SF74">
    <property type="entry name" value="MTRF1L RELEASE FACTOR GLUTAMINE METHYLTRANSFERASE"/>
    <property type="match status" value="1"/>
</dbReference>
<accession>T1FFL2</accession>
<reference evidence="8 10" key="2">
    <citation type="journal article" date="2013" name="Nature">
        <title>Insights into bilaterian evolution from three spiralian genomes.</title>
        <authorList>
            <person name="Simakov O."/>
            <person name="Marletaz F."/>
            <person name="Cho S.J."/>
            <person name="Edsinger-Gonzales E."/>
            <person name="Havlak P."/>
            <person name="Hellsten U."/>
            <person name="Kuo D.H."/>
            <person name="Larsson T."/>
            <person name="Lv J."/>
            <person name="Arendt D."/>
            <person name="Savage R."/>
            <person name="Osoegawa K."/>
            <person name="de Jong P."/>
            <person name="Grimwood J."/>
            <person name="Chapman J.A."/>
            <person name="Shapiro H."/>
            <person name="Aerts A."/>
            <person name="Otillar R.P."/>
            <person name="Terry A.Y."/>
            <person name="Boore J.L."/>
            <person name="Grigoriev I.V."/>
            <person name="Lindberg D.R."/>
            <person name="Seaver E.C."/>
            <person name="Weisblat D.A."/>
            <person name="Putnam N.H."/>
            <person name="Rokhsar D.S."/>
        </authorList>
    </citation>
    <scope>NUCLEOTIDE SEQUENCE</scope>
</reference>
<evidence type="ECO:0000313" key="8">
    <source>
        <dbReference type="EMBL" id="ESN94062.1"/>
    </source>
</evidence>
<keyword evidence="3" id="KW-0808">Transferase</keyword>
<evidence type="ECO:0000313" key="10">
    <source>
        <dbReference type="Proteomes" id="UP000015101"/>
    </source>
</evidence>
<dbReference type="InterPro" id="IPR040758">
    <property type="entry name" value="PrmC_N"/>
</dbReference>
<evidence type="ECO:0000259" key="7">
    <source>
        <dbReference type="Pfam" id="PF17827"/>
    </source>
</evidence>
<reference evidence="9" key="3">
    <citation type="submission" date="2015-06" db="UniProtKB">
        <authorList>
            <consortium name="EnsemblMetazoa"/>
        </authorList>
    </citation>
    <scope>IDENTIFICATION</scope>
</reference>
<dbReference type="NCBIfam" id="TIGR03534">
    <property type="entry name" value="RF_mod_PrmC"/>
    <property type="match status" value="1"/>
</dbReference>
<evidence type="ECO:0000256" key="3">
    <source>
        <dbReference type="ARBA" id="ARBA00022679"/>
    </source>
</evidence>
<sequence>MKSWRSIAIKINNTSVLNCVSVLCEFFKNSNIGEPLESARYIVAHALNKKTINSCPSTEKLSRPQLEHVSKMVDLRLKQMPIQYIVGGWDFLGVELDLKPPVFIPRPETEMLIELISNRGITENSKKFFEVGCGSGAISLALLKKFKNLTCTAVDISHEACSLTRLNSLKLGLESRINVINRSFSDYIRNPSANEKFDFLVSNPPYIPTSQLSNLQDEIKNYEDVRALDGGEKGFDVIEQILSLAPNIIKNDSSVWLEVDESHFDIINDYTTDKNNLKLIAFEKDFLQKYFTFLVVTGYI</sequence>
<dbReference type="NCBIfam" id="TIGR00536">
    <property type="entry name" value="hemK_fam"/>
    <property type="match status" value="1"/>
</dbReference>
<feature type="domain" description="Methyltransferase small" evidence="6">
    <location>
        <begin position="109"/>
        <end position="208"/>
    </location>
</feature>
<dbReference type="AlphaFoldDB" id="T1FFL2"/>
<feature type="domain" description="Release factor glutamine methyltransferase N-terminal" evidence="7">
    <location>
        <begin position="25"/>
        <end position="87"/>
    </location>
</feature>
<evidence type="ECO:0000256" key="1">
    <source>
        <dbReference type="ARBA" id="ARBA00012771"/>
    </source>
</evidence>
<dbReference type="RefSeq" id="XP_009027801.1">
    <property type="nucleotide sequence ID" value="XM_009029553.1"/>
</dbReference>
<keyword evidence="4" id="KW-0949">S-adenosyl-L-methionine</keyword>
<evidence type="ECO:0000259" key="6">
    <source>
        <dbReference type="Pfam" id="PF05175"/>
    </source>
</evidence>
<dbReference type="InterPro" id="IPR004556">
    <property type="entry name" value="HemK-like"/>
</dbReference>